<dbReference type="EMBL" id="JAPFGC010000002">
    <property type="protein sequence ID" value="MDA0177333.1"/>
    <property type="molecule type" value="Genomic_DNA"/>
</dbReference>
<dbReference type="InterPro" id="IPR007492">
    <property type="entry name" value="LytTR_DNA-bd_dom"/>
</dbReference>
<dbReference type="Proteomes" id="UP001149142">
    <property type="component" value="Unassembled WGS sequence"/>
</dbReference>
<feature type="domain" description="Response regulatory" evidence="3">
    <location>
        <begin position="2"/>
        <end position="117"/>
    </location>
</feature>
<dbReference type="PROSITE" id="PS50110">
    <property type="entry name" value="RESPONSE_REGULATORY"/>
    <property type="match status" value="1"/>
</dbReference>
<evidence type="ECO:0000259" key="3">
    <source>
        <dbReference type="PROSITE" id="PS50110"/>
    </source>
</evidence>
<proteinExistence type="predicted"/>
<accession>A0ABT4RZS3</accession>
<evidence type="ECO:0000259" key="4">
    <source>
        <dbReference type="PROSITE" id="PS50930"/>
    </source>
</evidence>
<dbReference type="Pfam" id="PF00072">
    <property type="entry name" value="Response_reg"/>
    <property type="match status" value="1"/>
</dbReference>
<dbReference type="InterPro" id="IPR011006">
    <property type="entry name" value="CheY-like_superfamily"/>
</dbReference>
<dbReference type="GO" id="GO:0003677">
    <property type="term" value="F:DNA binding"/>
    <property type="evidence" value="ECO:0007669"/>
    <property type="project" value="UniProtKB-KW"/>
</dbReference>
<dbReference type="RefSeq" id="WP_106686663.1">
    <property type="nucleotide sequence ID" value="NZ_CAXQEU010000086.1"/>
</dbReference>
<organism evidence="5 6">
    <name type="scientific">Mesoflavibacter profundi</name>
    <dbReference type="NCBI Taxonomy" id="2708110"/>
    <lineage>
        <taxon>Bacteria</taxon>
        <taxon>Pseudomonadati</taxon>
        <taxon>Bacteroidota</taxon>
        <taxon>Flavobacteriia</taxon>
        <taxon>Flavobacteriales</taxon>
        <taxon>Flavobacteriaceae</taxon>
        <taxon>Mesoflavibacter</taxon>
    </lineage>
</organism>
<dbReference type="InterPro" id="IPR039420">
    <property type="entry name" value="WalR-like"/>
</dbReference>
<dbReference type="Pfam" id="PF04397">
    <property type="entry name" value="LytTR"/>
    <property type="match status" value="1"/>
</dbReference>
<evidence type="ECO:0000256" key="2">
    <source>
        <dbReference type="PROSITE-ProRule" id="PRU00169"/>
    </source>
</evidence>
<dbReference type="InterPro" id="IPR001789">
    <property type="entry name" value="Sig_transdc_resp-reg_receiver"/>
</dbReference>
<evidence type="ECO:0000313" key="5">
    <source>
        <dbReference type="EMBL" id="MDA0177333.1"/>
    </source>
</evidence>
<feature type="domain" description="HTH LytTR-type" evidence="4">
    <location>
        <begin position="144"/>
        <end position="248"/>
    </location>
</feature>
<keyword evidence="1 5" id="KW-0238">DNA-binding</keyword>
<evidence type="ECO:0000256" key="1">
    <source>
        <dbReference type="ARBA" id="ARBA00023125"/>
    </source>
</evidence>
<comment type="caution">
    <text evidence="5">The sequence shown here is derived from an EMBL/GenBank/DDBJ whole genome shotgun (WGS) entry which is preliminary data.</text>
</comment>
<evidence type="ECO:0000313" key="6">
    <source>
        <dbReference type="Proteomes" id="UP001149142"/>
    </source>
</evidence>
<dbReference type="PANTHER" id="PTHR48111:SF69">
    <property type="entry name" value="RESPONSE REGULATOR RECEIVER"/>
    <property type="match status" value="1"/>
</dbReference>
<keyword evidence="2" id="KW-0597">Phosphoprotein</keyword>
<name>A0ABT4RZS3_9FLAO</name>
<feature type="modified residue" description="4-aspartylphosphate" evidence="2">
    <location>
        <position position="54"/>
    </location>
</feature>
<gene>
    <name evidence="5" type="ORF">OOZ35_07520</name>
</gene>
<protein>
    <submittedName>
        <fullName evidence="5">LytTR family DNA-binding domain-containing protein</fullName>
    </submittedName>
</protein>
<keyword evidence="6" id="KW-1185">Reference proteome</keyword>
<dbReference type="PROSITE" id="PS50930">
    <property type="entry name" value="HTH_LYTTR"/>
    <property type="match status" value="1"/>
</dbReference>
<dbReference type="SUPFAM" id="SSF52172">
    <property type="entry name" value="CheY-like"/>
    <property type="match status" value="1"/>
</dbReference>
<sequence>MKALIIDDENKARRLLKCIIEELCPEITTILEAPDLEIGVALIQQEQPEIVYLDIEMPEYSGLQIVEFLSEEEINFQIIFTTAYNKYAVDAFKISAIDYLLKPIDKSELQSATKKAIATIKKSSINNQLNDLKNTFKQLSLNKIALEVPKGFIFVSHEDIVLFEADGMYTKVYLENGDTEFICKPIKHFVEQLSNLTFFHKTHRSYFINLKHIKELSKRDGHHLVMSNNMTIPISKDKRNEFMSIIRETFNT</sequence>
<dbReference type="Gene3D" id="2.40.50.1020">
    <property type="entry name" value="LytTr DNA-binding domain"/>
    <property type="match status" value="1"/>
</dbReference>
<dbReference type="SMART" id="SM00448">
    <property type="entry name" value="REC"/>
    <property type="match status" value="1"/>
</dbReference>
<dbReference type="PANTHER" id="PTHR48111">
    <property type="entry name" value="REGULATOR OF RPOS"/>
    <property type="match status" value="1"/>
</dbReference>
<dbReference type="Gene3D" id="3.40.50.2300">
    <property type="match status" value="1"/>
</dbReference>
<reference evidence="5" key="1">
    <citation type="submission" date="2022-11" db="EMBL/GenBank/DDBJ databases">
        <title>Refractory cell wall polysaccharides provide important carbon source for microbial heterotrophs in the hadal ocean.</title>
        <authorList>
            <person name="Zhu X."/>
        </authorList>
    </citation>
    <scope>NUCLEOTIDE SEQUENCE</scope>
    <source>
        <strain evidence="5">MTRN7</strain>
    </source>
</reference>
<dbReference type="SMART" id="SM00850">
    <property type="entry name" value="LytTR"/>
    <property type="match status" value="1"/>
</dbReference>